<sequence>MRRQLFVVTVLASSFLLFLVQPMVARMALPRLGGAPNVWNSAMLVYQALLLGGYAYAHAIGRFPLRWQGAIHIAVLLLGGLTLPLALAETAPPAPGWEALWVPWLFLLTVGPAFFAISAQAPLLQRWFAAHPQAGNPYPLYAASNLGSFAGLLAYPLLAEPLLAIGQQSHAWAAGYALLVVLVASALWARRNSNAAAIVPADDPQEPIAARSDWRTVLLWLALSAVPSGLMLSTTTFLTTDIMAIPLVWVIPLGLYLLSFTIAFAERRALAGLFVVLAPLVLLVDGSVAMFAAGRADLLAGTASVILLFVVAVALHARLYDNRPHPGELTRFYLVMAVGGVAGGLFTALIAPVVFDWTWEHPLLILAAALLLPLAPWRRAIAGRFGNPAWLRLVLAGILVVLFAFALAAFPPGLGETQLAGWQWATLFVMLSLALVLAARRWSFVTGVAVLLLAFGGIANLRTSIEGLRERSYFGIYAVRTTPDGDTLLMHGTTIHGLQHTETTPNEPTTYYGRSSGVGRALALAAPDARVGVVGLGVGTLACYRQARQAWTFFEIDPVVRDFSDRGLFTYLANCAPGAPVVIGDARIAIEAMPQASFDVLVIDAFSSDAIPLHLLTDEAMGIYLAATAGDGLLMMHISNNYIRLQPVLARLAQERGLATMVLIDKGDSAGSGTGNNAGDLYPSTWVALAPDQARLAELAGSGAWQPLAPPEGPVWTDDYASILPYLVWENFL</sequence>
<dbReference type="AlphaFoldDB" id="A0A845A4R5"/>
<evidence type="ECO:0008006" key="5">
    <source>
        <dbReference type="Google" id="ProtNLM"/>
    </source>
</evidence>
<accession>A0A845A4R5</accession>
<name>A0A845A4R5_9SPHN</name>
<dbReference type="OrthoDB" id="9761985at2"/>
<organism evidence="3 4">
    <name type="scientific">Aurantiacibacter arachoides</name>
    <dbReference type="NCBI Taxonomy" id="1850444"/>
    <lineage>
        <taxon>Bacteria</taxon>
        <taxon>Pseudomonadati</taxon>
        <taxon>Pseudomonadota</taxon>
        <taxon>Alphaproteobacteria</taxon>
        <taxon>Sphingomonadales</taxon>
        <taxon>Erythrobacteraceae</taxon>
        <taxon>Aurantiacibacter</taxon>
    </lineage>
</organism>
<feature type="transmembrane region" description="Helical" evidence="2">
    <location>
        <begin position="170"/>
        <end position="189"/>
    </location>
</feature>
<dbReference type="InterPro" id="IPR029063">
    <property type="entry name" value="SAM-dependent_MTases_sf"/>
</dbReference>
<keyword evidence="4" id="KW-1185">Reference proteome</keyword>
<gene>
    <name evidence="3" type="ORF">GRI62_13785</name>
</gene>
<reference evidence="3 4" key="1">
    <citation type="submission" date="2019-12" db="EMBL/GenBank/DDBJ databases">
        <title>Genomic-based taxomic classification of the family Erythrobacteraceae.</title>
        <authorList>
            <person name="Xu L."/>
        </authorList>
    </citation>
    <scope>NUCLEOTIDE SEQUENCE [LARGE SCALE GENOMIC DNA]</scope>
    <source>
        <strain evidence="3 4">RC4-10-4</strain>
    </source>
</reference>
<evidence type="ECO:0000256" key="1">
    <source>
        <dbReference type="ARBA" id="ARBA00023115"/>
    </source>
</evidence>
<evidence type="ECO:0000313" key="3">
    <source>
        <dbReference type="EMBL" id="MXO94670.1"/>
    </source>
</evidence>
<feature type="transmembrane region" description="Helical" evidence="2">
    <location>
        <begin position="361"/>
        <end position="377"/>
    </location>
</feature>
<dbReference type="Gene3D" id="3.40.50.150">
    <property type="entry name" value="Vaccinia Virus protein VP39"/>
    <property type="match status" value="1"/>
</dbReference>
<feature type="transmembrane region" description="Helical" evidence="2">
    <location>
        <begin position="389"/>
        <end position="410"/>
    </location>
</feature>
<feature type="transmembrane region" description="Helical" evidence="2">
    <location>
        <begin position="272"/>
        <end position="292"/>
    </location>
</feature>
<feature type="transmembrane region" description="Helical" evidence="2">
    <location>
        <begin position="217"/>
        <end position="238"/>
    </location>
</feature>
<feature type="transmembrane region" description="Helical" evidence="2">
    <location>
        <begin position="444"/>
        <end position="461"/>
    </location>
</feature>
<dbReference type="PANTHER" id="PTHR43317:SF1">
    <property type="entry name" value="THERMOSPERMINE SYNTHASE ACAULIS5"/>
    <property type="match status" value="1"/>
</dbReference>
<dbReference type="SUPFAM" id="SSF53335">
    <property type="entry name" value="S-adenosyl-L-methionine-dependent methyltransferases"/>
    <property type="match status" value="1"/>
</dbReference>
<keyword evidence="2" id="KW-0812">Transmembrane</keyword>
<feature type="transmembrane region" description="Helical" evidence="2">
    <location>
        <begin position="99"/>
        <end position="117"/>
    </location>
</feature>
<keyword evidence="1" id="KW-0620">Polyamine biosynthesis</keyword>
<dbReference type="Proteomes" id="UP000460626">
    <property type="component" value="Unassembled WGS sequence"/>
</dbReference>
<feature type="transmembrane region" description="Helical" evidence="2">
    <location>
        <begin position="138"/>
        <end position="158"/>
    </location>
</feature>
<feature type="transmembrane region" description="Helical" evidence="2">
    <location>
        <begin position="38"/>
        <end position="57"/>
    </location>
</feature>
<proteinExistence type="predicted"/>
<dbReference type="PANTHER" id="PTHR43317">
    <property type="entry name" value="THERMOSPERMINE SYNTHASE ACAULIS5"/>
    <property type="match status" value="1"/>
</dbReference>
<keyword evidence="2" id="KW-1133">Transmembrane helix</keyword>
<protein>
    <recommendedName>
        <fullName evidence="5">Spermidine synthase</fullName>
    </recommendedName>
</protein>
<feature type="transmembrane region" description="Helical" evidence="2">
    <location>
        <begin position="332"/>
        <end position="355"/>
    </location>
</feature>
<dbReference type="NCBIfam" id="NF037959">
    <property type="entry name" value="MFS_SpdSyn"/>
    <property type="match status" value="1"/>
</dbReference>
<feature type="transmembrane region" description="Helical" evidence="2">
    <location>
        <begin position="244"/>
        <end position="265"/>
    </location>
</feature>
<evidence type="ECO:0000256" key="2">
    <source>
        <dbReference type="SAM" id="Phobius"/>
    </source>
</evidence>
<comment type="caution">
    <text evidence="3">The sequence shown here is derived from an EMBL/GenBank/DDBJ whole genome shotgun (WGS) entry which is preliminary data.</text>
</comment>
<evidence type="ECO:0000313" key="4">
    <source>
        <dbReference type="Proteomes" id="UP000460626"/>
    </source>
</evidence>
<dbReference type="GO" id="GO:0006596">
    <property type="term" value="P:polyamine biosynthetic process"/>
    <property type="evidence" value="ECO:0007669"/>
    <property type="project" value="UniProtKB-KW"/>
</dbReference>
<keyword evidence="2" id="KW-0472">Membrane</keyword>
<feature type="transmembrane region" description="Helical" evidence="2">
    <location>
        <begin position="298"/>
        <end position="320"/>
    </location>
</feature>
<feature type="transmembrane region" description="Helical" evidence="2">
    <location>
        <begin position="422"/>
        <end position="439"/>
    </location>
</feature>
<dbReference type="EMBL" id="WTYH01000001">
    <property type="protein sequence ID" value="MXO94670.1"/>
    <property type="molecule type" value="Genomic_DNA"/>
</dbReference>
<feature type="transmembrane region" description="Helical" evidence="2">
    <location>
        <begin position="69"/>
        <end position="87"/>
    </location>
</feature>